<keyword evidence="5 9" id="KW-0798">TonB box</keyword>
<dbReference type="RefSeq" id="WP_172324911.1">
    <property type="nucleotide sequence ID" value="NZ_CASGIA010000030.1"/>
</dbReference>
<evidence type="ECO:0000313" key="14">
    <source>
        <dbReference type="Proteomes" id="UP001193734"/>
    </source>
</evidence>
<evidence type="ECO:0000256" key="2">
    <source>
        <dbReference type="ARBA" id="ARBA00022448"/>
    </source>
</evidence>
<dbReference type="InterPro" id="IPR008969">
    <property type="entry name" value="CarboxyPept-like_regulatory"/>
</dbReference>
<keyword evidence="6 8" id="KW-0472">Membrane</keyword>
<dbReference type="Pfam" id="PF13715">
    <property type="entry name" value="CarbopepD_reg_2"/>
    <property type="match status" value="1"/>
</dbReference>
<evidence type="ECO:0000256" key="1">
    <source>
        <dbReference type="ARBA" id="ARBA00004571"/>
    </source>
</evidence>
<evidence type="ECO:0000256" key="7">
    <source>
        <dbReference type="ARBA" id="ARBA00023237"/>
    </source>
</evidence>
<dbReference type="InterPro" id="IPR000531">
    <property type="entry name" value="Beta-barrel_TonB"/>
</dbReference>
<dbReference type="SUPFAM" id="SSF56935">
    <property type="entry name" value="Porins"/>
    <property type="match status" value="1"/>
</dbReference>
<evidence type="ECO:0000256" key="8">
    <source>
        <dbReference type="PROSITE-ProRule" id="PRU01360"/>
    </source>
</evidence>
<keyword evidence="10" id="KW-0732">Signal</keyword>
<comment type="subcellular location">
    <subcellularLocation>
        <location evidence="1 8">Cell outer membrane</location>
        <topology evidence="1 8">Multi-pass membrane protein</topology>
    </subcellularLocation>
</comment>
<evidence type="ECO:0000313" key="13">
    <source>
        <dbReference type="EMBL" id="NPE14436.1"/>
    </source>
</evidence>
<evidence type="ECO:0000256" key="9">
    <source>
        <dbReference type="RuleBase" id="RU003357"/>
    </source>
</evidence>
<reference evidence="13 14" key="1">
    <citation type="submission" date="2020-05" db="EMBL/GenBank/DDBJ databases">
        <title>Distinct polysaccharide utilization as determinants for interspecies competition between intestinal Prevotella spp.</title>
        <authorList>
            <person name="Galvez E.J.C."/>
            <person name="Iljazovic A."/>
            <person name="Strowig T."/>
        </authorList>
    </citation>
    <scope>NUCLEOTIDE SEQUENCE [LARGE SCALE GENOMIC DNA]</scope>
    <source>
        <strain evidence="13 14">PROD</strain>
    </source>
</reference>
<dbReference type="Gene3D" id="2.60.40.1120">
    <property type="entry name" value="Carboxypeptidase-like, regulatory domain"/>
    <property type="match status" value="1"/>
</dbReference>
<keyword evidence="14" id="KW-1185">Reference proteome</keyword>
<dbReference type="Pfam" id="PF00593">
    <property type="entry name" value="TonB_dep_Rec_b-barrel"/>
    <property type="match status" value="1"/>
</dbReference>
<dbReference type="InterPro" id="IPR023997">
    <property type="entry name" value="TonB-dep_OMP_SusC/RagA_CS"/>
</dbReference>
<feature type="domain" description="TonB-dependent receptor plug" evidence="12">
    <location>
        <begin position="113"/>
        <end position="220"/>
    </location>
</feature>
<evidence type="ECO:0000256" key="6">
    <source>
        <dbReference type="ARBA" id="ARBA00023136"/>
    </source>
</evidence>
<keyword evidence="3 8" id="KW-1134">Transmembrane beta strand</keyword>
<protein>
    <submittedName>
        <fullName evidence="13">TonB-dependent receptor</fullName>
    </submittedName>
</protein>
<dbReference type="InterPro" id="IPR036942">
    <property type="entry name" value="Beta-barrel_TonB_sf"/>
</dbReference>
<keyword evidence="4 8" id="KW-0812">Transmembrane</keyword>
<gene>
    <name evidence="13" type="ORF">HPS55_08870</name>
</gene>
<dbReference type="InterPro" id="IPR039426">
    <property type="entry name" value="TonB-dep_rcpt-like"/>
</dbReference>
<dbReference type="InterPro" id="IPR012910">
    <property type="entry name" value="Plug_dom"/>
</dbReference>
<dbReference type="InterPro" id="IPR037066">
    <property type="entry name" value="Plug_dom_sf"/>
</dbReference>
<dbReference type="NCBIfam" id="TIGR04056">
    <property type="entry name" value="OMP_RagA_SusC"/>
    <property type="match status" value="1"/>
</dbReference>
<feature type="signal peptide" evidence="10">
    <location>
        <begin position="1"/>
        <end position="21"/>
    </location>
</feature>
<evidence type="ECO:0000256" key="5">
    <source>
        <dbReference type="ARBA" id="ARBA00023077"/>
    </source>
</evidence>
<keyword evidence="13" id="KW-0675">Receptor</keyword>
<evidence type="ECO:0000256" key="10">
    <source>
        <dbReference type="SAM" id="SignalP"/>
    </source>
</evidence>
<evidence type="ECO:0000256" key="4">
    <source>
        <dbReference type="ARBA" id="ARBA00022692"/>
    </source>
</evidence>
<dbReference type="InterPro" id="IPR023996">
    <property type="entry name" value="TonB-dep_OMP_SusC/RagA"/>
</dbReference>
<comment type="caution">
    <text evidence="13">The sequence shown here is derived from an EMBL/GenBank/DDBJ whole genome shotgun (WGS) entry which is preliminary data.</text>
</comment>
<dbReference type="GeneID" id="82157879"/>
<name>A0ABX2AWH3_9BACT</name>
<accession>A0ABX2AWH3</accession>
<evidence type="ECO:0000256" key="3">
    <source>
        <dbReference type="ARBA" id="ARBA00022452"/>
    </source>
</evidence>
<organism evidence="13 14">
    <name type="scientific">Xylanibacter rodentium</name>
    <dbReference type="NCBI Taxonomy" id="2736289"/>
    <lineage>
        <taxon>Bacteria</taxon>
        <taxon>Pseudomonadati</taxon>
        <taxon>Bacteroidota</taxon>
        <taxon>Bacteroidia</taxon>
        <taxon>Bacteroidales</taxon>
        <taxon>Prevotellaceae</taxon>
        <taxon>Xylanibacter</taxon>
    </lineage>
</organism>
<feature type="chain" id="PRO_5046836396" evidence="10">
    <location>
        <begin position="22"/>
        <end position="1085"/>
    </location>
</feature>
<comment type="similarity">
    <text evidence="8 9">Belongs to the TonB-dependent receptor family.</text>
</comment>
<dbReference type="EMBL" id="JABKKE010000013">
    <property type="protein sequence ID" value="NPE14436.1"/>
    <property type="molecule type" value="Genomic_DNA"/>
</dbReference>
<sequence length="1085" mass="120588">MKRRLIMFLASLLLTAGAALAQTAVTGVVISQDDGQPVIGATVQVVGTNVGTVTDANGNFTLTAPRGKEIVKVSYVGMQTEELKVKGNMKIVLKHDNTQLEEVMVVAFGTQKKSAFTGSATVLNTDELQKAQVSNVTSALAGAVPGVQLTQNSGQPGSDPTIRIRGFSSINAKNDPLIIVDGAPYSGDLNNINPGDVESMTVLKDAASNALYGARGANGVIMITTKQAKKGQDAKVTLDAKYGWNTRALQHYDVISNPAQYYEMHYGALVSKYKNDGMSDVEAWQKANSTLTGTAANGGLGYNIWTVPDGQTIIGRDGKLNPNATLGYMAADANGKEYWIYPDDWEDEGTRTGSRQEYNLSINGGSDRGTFYASAGYLKNEGITAKSDFERFTGRLRADYQVKKWLKVGANLSFAHYDVNSLSTTNEGNEVSTANIWAFTNRIAPIYPLYVRGGNKAVMTDANGITMLDYGNGMNAGLNRPFIGDANPIQDNLLNTYQREGNSASATGFIDIDIIEGLKLTLNGTYHLDETRHTVVYNPYYGQFDNTGGTVNKEHDRNYNYNLQQLLNYTRTFSDKHTAQLMLGHEYYDSKDYALYAAKSKMFSQDNKELNGAILDEQSAGSYMERYNNEGYFGRLQYDYDNKIYASASLRRDASSRFAPDHRWGTFWSAGAAWILSKEKFMQSTENWLDMLKVKASIGSQGNDNIGNFRYTDQFNISNSGGEIGTSFKSKGTEDITWETNTNFNVGVEFQMFKRLSGSLEFYHRKTTDMLFAFTVAPSLGYASYYDNVGDLYNQGFELTLNYNAINKKNFTWDVNFNIASLKNRITMLHEDKKTNTFYDAEGNEYKGYTDKNFIITEGESMYTWRLRDYAGVNENGESMWWKNKYETVDNGDGTKTQKWTGRETTTKISEADYYVTGETTVPKFYGGFGTSVQAYGFDLSVNCSFQLGGKQYDATYADFMSSPVSNNTGTNFHKDLLDAWTPQNTGSNIPRFQYNDQYSASMSTRFLTSSSYLNIENINFGYTLPASLLSKIDIEKLRVYLSCENVCYFSARKGFDPRQSYNETANGTFYSPIRTFSVGATVTF</sequence>
<evidence type="ECO:0000259" key="12">
    <source>
        <dbReference type="Pfam" id="PF07715"/>
    </source>
</evidence>
<proteinExistence type="inferred from homology"/>
<dbReference type="Proteomes" id="UP001193734">
    <property type="component" value="Unassembled WGS sequence"/>
</dbReference>
<dbReference type="SUPFAM" id="SSF49464">
    <property type="entry name" value="Carboxypeptidase regulatory domain-like"/>
    <property type="match status" value="1"/>
</dbReference>
<evidence type="ECO:0000259" key="11">
    <source>
        <dbReference type="Pfam" id="PF00593"/>
    </source>
</evidence>
<dbReference type="Gene3D" id="2.170.130.10">
    <property type="entry name" value="TonB-dependent receptor, plug domain"/>
    <property type="match status" value="1"/>
</dbReference>
<keyword evidence="7 8" id="KW-0998">Cell outer membrane</keyword>
<feature type="domain" description="TonB-dependent receptor-like beta-barrel" evidence="11">
    <location>
        <begin position="468"/>
        <end position="947"/>
    </location>
</feature>
<dbReference type="Pfam" id="PF07715">
    <property type="entry name" value="Plug"/>
    <property type="match status" value="1"/>
</dbReference>
<dbReference type="NCBIfam" id="TIGR04057">
    <property type="entry name" value="SusC_RagA_signa"/>
    <property type="match status" value="1"/>
</dbReference>
<dbReference type="PROSITE" id="PS52016">
    <property type="entry name" value="TONB_DEPENDENT_REC_3"/>
    <property type="match status" value="1"/>
</dbReference>
<dbReference type="Gene3D" id="2.40.170.20">
    <property type="entry name" value="TonB-dependent receptor, beta-barrel domain"/>
    <property type="match status" value="1"/>
</dbReference>
<keyword evidence="2 8" id="KW-0813">Transport</keyword>